<evidence type="ECO:0000313" key="1">
    <source>
        <dbReference type="EMBL" id="MPC19127.1"/>
    </source>
</evidence>
<name>A0A5B7DD34_PORTR</name>
<comment type="caution">
    <text evidence="1">The sequence shown here is derived from an EMBL/GenBank/DDBJ whole genome shotgun (WGS) entry which is preliminary data.</text>
</comment>
<dbReference type="AlphaFoldDB" id="A0A5B7DD34"/>
<dbReference type="EMBL" id="VSRR010000741">
    <property type="protein sequence ID" value="MPC19127.1"/>
    <property type="molecule type" value="Genomic_DNA"/>
</dbReference>
<sequence>MRYPFISASVAHTRPHLGRSSSLEHPLLRTKTAPRPVDYTISVNPIRTSFCCPGIEATFFRGGPIWGGICRCSTKVPQKWEAGELGRGGTGRGDVAQTREVAMLASARRYYLRFITCHAGERHPAAQGGI</sequence>
<gene>
    <name evidence="1" type="ORF">E2C01_012035</name>
</gene>
<keyword evidence="2" id="KW-1185">Reference proteome</keyword>
<dbReference type="Proteomes" id="UP000324222">
    <property type="component" value="Unassembled WGS sequence"/>
</dbReference>
<proteinExistence type="predicted"/>
<reference evidence="1 2" key="1">
    <citation type="submission" date="2019-05" db="EMBL/GenBank/DDBJ databases">
        <title>Another draft genome of Portunus trituberculatus and its Hox gene families provides insights of decapod evolution.</title>
        <authorList>
            <person name="Jeong J.-H."/>
            <person name="Song I."/>
            <person name="Kim S."/>
            <person name="Choi T."/>
            <person name="Kim D."/>
            <person name="Ryu S."/>
            <person name="Kim W."/>
        </authorList>
    </citation>
    <scope>NUCLEOTIDE SEQUENCE [LARGE SCALE GENOMIC DNA]</scope>
    <source>
        <tissue evidence="1">Muscle</tissue>
    </source>
</reference>
<evidence type="ECO:0000313" key="2">
    <source>
        <dbReference type="Proteomes" id="UP000324222"/>
    </source>
</evidence>
<protein>
    <submittedName>
        <fullName evidence="1">Uncharacterized protein</fullName>
    </submittedName>
</protein>
<organism evidence="1 2">
    <name type="scientific">Portunus trituberculatus</name>
    <name type="common">Swimming crab</name>
    <name type="synonym">Neptunus trituberculatus</name>
    <dbReference type="NCBI Taxonomy" id="210409"/>
    <lineage>
        <taxon>Eukaryota</taxon>
        <taxon>Metazoa</taxon>
        <taxon>Ecdysozoa</taxon>
        <taxon>Arthropoda</taxon>
        <taxon>Crustacea</taxon>
        <taxon>Multicrustacea</taxon>
        <taxon>Malacostraca</taxon>
        <taxon>Eumalacostraca</taxon>
        <taxon>Eucarida</taxon>
        <taxon>Decapoda</taxon>
        <taxon>Pleocyemata</taxon>
        <taxon>Brachyura</taxon>
        <taxon>Eubrachyura</taxon>
        <taxon>Portunoidea</taxon>
        <taxon>Portunidae</taxon>
        <taxon>Portuninae</taxon>
        <taxon>Portunus</taxon>
    </lineage>
</organism>
<accession>A0A5B7DD34</accession>